<evidence type="ECO:0000256" key="3">
    <source>
        <dbReference type="ARBA" id="ARBA00022525"/>
    </source>
</evidence>
<feature type="domain" description="Serpin" evidence="10">
    <location>
        <begin position="33"/>
        <end position="391"/>
    </location>
</feature>
<dbReference type="InterPro" id="IPR036186">
    <property type="entry name" value="Serpin_sf"/>
</dbReference>
<dbReference type="Gene3D" id="3.30.497.10">
    <property type="entry name" value="Antithrombin, subunit I, domain 2"/>
    <property type="match status" value="1"/>
</dbReference>
<keyword evidence="7" id="KW-0325">Glycoprotein</keyword>
<dbReference type="CTD" id="692739"/>
<evidence type="ECO:0000256" key="7">
    <source>
        <dbReference type="ARBA" id="ARBA00023180"/>
    </source>
</evidence>
<dbReference type="FunFam" id="2.30.39.10:FF:000030">
    <property type="entry name" value="Serpin 2"/>
    <property type="match status" value="1"/>
</dbReference>
<evidence type="ECO:0000256" key="2">
    <source>
        <dbReference type="ARBA" id="ARBA00009500"/>
    </source>
</evidence>
<evidence type="ECO:0000313" key="11">
    <source>
        <dbReference type="RefSeq" id="XP_013178314.1"/>
    </source>
</evidence>
<evidence type="ECO:0000256" key="5">
    <source>
        <dbReference type="ARBA" id="ARBA00022729"/>
    </source>
</evidence>
<dbReference type="SMART" id="SM00093">
    <property type="entry name" value="SERPIN"/>
    <property type="match status" value="1"/>
</dbReference>
<dbReference type="InterPro" id="IPR023795">
    <property type="entry name" value="Serpin_CS"/>
</dbReference>
<dbReference type="GeneID" id="106125589"/>
<reference evidence="11" key="1">
    <citation type="submission" date="2025-08" db="UniProtKB">
        <authorList>
            <consortium name="RefSeq"/>
        </authorList>
    </citation>
    <scope>IDENTIFICATION</scope>
</reference>
<keyword evidence="4" id="KW-0646">Protease inhibitor</keyword>
<dbReference type="GO" id="GO:0005615">
    <property type="term" value="C:extracellular space"/>
    <property type="evidence" value="ECO:0007669"/>
    <property type="project" value="InterPro"/>
</dbReference>
<keyword evidence="6" id="KW-0722">Serine protease inhibitor</keyword>
<evidence type="ECO:0000256" key="6">
    <source>
        <dbReference type="ARBA" id="ARBA00022900"/>
    </source>
</evidence>
<gene>
    <name evidence="11" type="primary">LOC106125589</name>
</gene>
<comment type="similarity">
    <text evidence="2 8">Belongs to the serpin family.</text>
</comment>
<keyword evidence="5 9" id="KW-0732">Signal</keyword>
<accession>A0AAJ6ZSF3</accession>
<protein>
    <submittedName>
        <fullName evidence="11">Antichymotrypsin-2-like</fullName>
    </submittedName>
</protein>
<keyword evidence="3" id="KW-0964">Secreted</keyword>
<evidence type="ECO:0000256" key="9">
    <source>
        <dbReference type="SAM" id="SignalP"/>
    </source>
</evidence>
<proteinExistence type="inferred from homology"/>
<dbReference type="InterPro" id="IPR042178">
    <property type="entry name" value="Serpin_sf_1"/>
</dbReference>
<dbReference type="Pfam" id="PF00079">
    <property type="entry name" value="Serpin"/>
    <property type="match status" value="1"/>
</dbReference>
<dbReference type="Gene3D" id="2.30.39.10">
    <property type="entry name" value="Alpha-1-antitrypsin, domain 1"/>
    <property type="match status" value="1"/>
</dbReference>
<dbReference type="PROSITE" id="PS00284">
    <property type="entry name" value="SERPIN"/>
    <property type="match status" value="1"/>
</dbReference>
<name>A0AAJ6ZSF3_PAPXU</name>
<dbReference type="KEGG" id="pxu:106125589"/>
<organism evidence="11">
    <name type="scientific">Papilio xuthus</name>
    <name type="common">Asian swallowtail butterfly</name>
    <dbReference type="NCBI Taxonomy" id="66420"/>
    <lineage>
        <taxon>Eukaryota</taxon>
        <taxon>Metazoa</taxon>
        <taxon>Ecdysozoa</taxon>
        <taxon>Arthropoda</taxon>
        <taxon>Hexapoda</taxon>
        <taxon>Insecta</taxon>
        <taxon>Pterygota</taxon>
        <taxon>Neoptera</taxon>
        <taxon>Endopterygota</taxon>
        <taxon>Lepidoptera</taxon>
        <taxon>Glossata</taxon>
        <taxon>Ditrysia</taxon>
        <taxon>Papilionoidea</taxon>
        <taxon>Papilionidae</taxon>
        <taxon>Papilioninae</taxon>
        <taxon>Papilio</taxon>
    </lineage>
</organism>
<dbReference type="AlphaFoldDB" id="A0AAJ6ZSF3"/>
<dbReference type="CDD" id="cd19579">
    <property type="entry name" value="serpin1K-like"/>
    <property type="match status" value="1"/>
</dbReference>
<evidence type="ECO:0000256" key="4">
    <source>
        <dbReference type="ARBA" id="ARBA00022690"/>
    </source>
</evidence>
<dbReference type="InterPro" id="IPR000215">
    <property type="entry name" value="Serpin_fam"/>
</dbReference>
<sequence length="391" mass="43577">MKCIALTLLAIVAMGRCSNDAALLLEGNLRLTTKFFSEVAKNNNNDSFVMSPFSVLTPLAQLVLGSGGGTHNEILTAIGMPNDQSTISAFTELTTRLGSLEGTVLRLVNRIYVSKKFNLNKHYAAMTDQTLNSEIKSADFSQADKTATEINKWVEVQTNNRIKNLIDPKDLSKVVVLLVNSIYFQSTWQNQFSIDSTTSRDFHVTKNITVKVPMMRQTATFNFVRSDELKSTIIELPYVGNNSALYIILPNDVDGITQLQNALNDYSILEKALQNMQTDLIDVQIPRFTIETKINLKSVLRNLGVEKVFDPIESDLSKIVDEQSEQLYVGQATQKAFVDVNEKGTAAGAANELKIQMSAPLIMNYFVADRPFVFDLRIHNIPIFRGIYTAS</sequence>
<dbReference type="Proteomes" id="UP000694872">
    <property type="component" value="Unplaced"/>
</dbReference>
<evidence type="ECO:0000256" key="1">
    <source>
        <dbReference type="ARBA" id="ARBA00004613"/>
    </source>
</evidence>
<dbReference type="RefSeq" id="XP_013178314.1">
    <property type="nucleotide sequence ID" value="XM_013322860.1"/>
</dbReference>
<comment type="subcellular location">
    <subcellularLocation>
        <location evidence="1">Secreted</location>
    </subcellularLocation>
</comment>
<feature type="signal peptide" evidence="9">
    <location>
        <begin position="1"/>
        <end position="17"/>
    </location>
</feature>
<dbReference type="SUPFAM" id="SSF56574">
    <property type="entry name" value="Serpins"/>
    <property type="match status" value="1"/>
</dbReference>
<dbReference type="InterPro" id="IPR023796">
    <property type="entry name" value="Serpin_dom"/>
</dbReference>
<feature type="chain" id="PRO_5042589897" evidence="9">
    <location>
        <begin position="18"/>
        <end position="391"/>
    </location>
</feature>
<dbReference type="PANTHER" id="PTHR11461">
    <property type="entry name" value="SERINE PROTEASE INHIBITOR, SERPIN"/>
    <property type="match status" value="1"/>
</dbReference>
<dbReference type="GO" id="GO:0004867">
    <property type="term" value="F:serine-type endopeptidase inhibitor activity"/>
    <property type="evidence" value="ECO:0007669"/>
    <property type="project" value="UniProtKB-KW"/>
</dbReference>
<evidence type="ECO:0000256" key="8">
    <source>
        <dbReference type="RuleBase" id="RU000411"/>
    </source>
</evidence>
<evidence type="ECO:0000259" key="10">
    <source>
        <dbReference type="SMART" id="SM00093"/>
    </source>
</evidence>
<dbReference type="InterPro" id="IPR042185">
    <property type="entry name" value="Serpin_sf_2"/>
</dbReference>
<dbReference type="PANTHER" id="PTHR11461:SF211">
    <property type="entry name" value="GH10112P-RELATED"/>
    <property type="match status" value="1"/>
</dbReference>